<keyword evidence="3" id="KW-1185">Reference proteome</keyword>
<feature type="region of interest" description="Disordered" evidence="1">
    <location>
        <begin position="150"/>
        <end position="237"/>
    </location>
</feature>
<dbReference type="AlphaFoldDB" id="A0A197KF77"/>
<organism evidence="2 3">
    <name type="scientific">Linnemannia elongata AG-77</name>
    <dbReference type="NCBI Taxonomy" id="1314771"/>
    <lineage>
        <taxon>Eukaryota</taxon>
        <taxon>Fungi</taxon>
        <taxon>Fungi incertae sedis</taxon>
        <taxon>Mucoromycota</taxon>
        <taxon>Mortierellomycotina</taxon>
        <taxon>Mortierellomycetes</taxon>
        <taxon>Mortierellales</taxon>
        <taxon>Mortierellaceae</taxon>
        <taxon>Linnemannia</taxon>
    </lineage>
</organism>
<dbReference type="Proteomes" id="UP000078512">
    <property type="component" value="Unassembled WGS sequence"/>
</dbReference>
<feature type="compositionally biased region" description="Low complexity" evidence="1">
    <location>
        <begin position="162"/>
        <end position="175"/>
    </location>
</feature>
<accession>A0A197KF77</accession>
<feature type="compositionally biased region" description="Basic and acidic residues" evidence="1">
    <location>
        <begin position="34"/>
        <end position="43"/>
    </location>
</feature>
<reference evidence="2 3" key="1">
    <citation type="submission" date="2016-05" db="EMBL/GenBank/DDBJ databases">
        <title>Genome sequencing reveals origins of a unique bacterial endosymbiosis in the earliest lineages of terrestrial Fungi.</title>
        <authorList>
            <consortium name="DOE Joint Genome Institute"/>
            <person name="Uehling J."/>
            <person name="Gryganskyi A."/>
            <person name="Hameed K."/>
            <person name="Tschaplinski T."/>
            <person name="Misztal P."/>
            <person name="Wu S."/>
            <person name="Desiro A."/>
            <person name="Vande Pol N."/>
            <person name="Du Z.-Y."/>
            <person name="Zienkiewicz A."/>
            <person name="Zienkiewicz K."/>
            <person name="Morin E."/>
            <person name="Tisserant E."/>
            <person name="Splivallo R."/>
            <person name="Hainaut M."/>
            <person name="Henrissat B."/>
            <person name="Ohm R."/>
            <person name="Kuo A."/>
            <person name="Yan J."/>
            <person name="Lipzen A."/>
            <person name="Nolan M."/>
            <person name="Labutti K."/>
            <person name="Barry K."/>
            <person name="Goldstein A."/>
            <person name="Labbe J."/>
            <person name="Schadt C."/>
            <person name="Tuskan G."/>
            <person name="Grigoriev I."/>
            <person name="Martin F."/>
            <person name="Vilgalys R."/>
            <person name="Bonito G."/>
        </authorList>
    </citation>
    <scope>NUCLEOTIDE SEQUENCE [LARGE SCALE GENOMIC DNA]</scope>
    <source>
        <strain evidence="2 3">AG-77</strain>
    </source>
</reference>
<evidence type="ECO:0000313" key="3">
    <source>
        <dbReference type="Proteomes" id="UP000078512"/>
    </source>
</evidence>
<evidence type="ECO:0000256" key="1">
    <source>
        <dbReference type="SAM" id="MobiDB-lite"/>
    </source>
</evidence>
<protein>
    <submittedName>
        <fullName evidence="2">Uncharacterized protein</fullName>
    </submittedName>
</protein>
<dbReference type="OrthoDB" id="2432821at2759"/>
<feature type="compositionally biased region" description="Polar residues" evidence="1">
    <location>
        <begin position="180"/>
        <end position="213"/>
    </location>
</feature>
<feature type="compositionally biased region" description="Basic and acidic residues" evidence="1">
    <location>
        <begin position="108"/>
        <end position="132"/>
    </location>
</feature>
<feature type="region of interest" description="Disordered" evidence="1">
    <location>
        <begin position="1"/>
        <end position="136"/>
    </location>
</feature>
<name>A0A197KF77_9FUNG</name>
<gene>
    <name evidence="2" type="ORF">K457DRAFT_571723</name>
</gene>
<dbReference type="EMBL" id="KV442014">
    <property type="protein sequence ID" value="OAQ35331.1"/>
    <property type="molecule type" value="Genomic_DNA"/>
</dbReference>
<sequence length="336" mass="36478">MNLPSPDEQLDMHGPRAKLPFEQIPPQSRAGVKSSHESIEQDRALIGSNGIITSGGTSSNEPSAPGDHQASLVSPGPASFNSLSGQKRPDHRGGGPQDSSSSVFEEDALGKEKVLDQEEQHQHQQQTNKKDTNQSTSLWSRFAWPWSRSDLDQQPTAHGDHPSSSLPHHTTSSITPTPPQMHQRTYSSASSNSPHDTTHNQNRPLNTQVNTNPLGFGTFASASAATDRDQHQPKQTRFQSLSTSFKRFLGFVGPGYSKSSVLVDSILTTSTHTLFPVFVVCAPPFLVFSLAFTILSSIHNCHSSIHPLPPPFPSSFPTFPTFTSPNLQLPHFPAGV</sequence>
<feature type="compositionally biased region" description="Low complexity" evidence="1">
    <location>
        <begin position="46"/>
        <end position="60"/>
    </location>
</feature>
<evidence type="ECO:0000313" key="2">
    <source>
        <dbReference type="EMBL" id="OAQ35331.1"/>
    </source>
</evidence>
<proteinExistence type="predicted"/>